<dbReference type="Gene3D" id="3.30.200.20">
    <property type="entry name" value="Phosphorylase Kinase, domain 1"/>
    <property type="match status" value="1"/>
</dbReference>
<keyword evidence="1" id="KW-0808">Transferase</keyword>
<evidence type="ECO:0000313" key="2">
    <source>
        <dbReference type="Proteomes" id="UP000230750"/>
    </source>
</evidence>
<dbReference type="SUPFAM" id="SSF56112">
    <property type="entry name" value="Protein kinase-like (PK-like)"/>
    <property type="match status" value="1"/>
</dbReference>
<name>A0A2G8KSG7_STIJA</name>
<dbReference type="AlphaFoldDB" id="A0A2G8KSG7"/>
<dbReference type="OrthoDB" id="68483at2759"/>
<dbReference type="STRING" id="307972.A0A2G8KSG7"/>
<keyword evidence="1" id="KW-0418">Kinase</keyword>
<evidence type="ECO:0000313" key="1">
    <source>
        <dbReference type="EMBL" id="PIK50922.1"/>
    </source>
</evidence>
<gene>
    <name evidence="1" type="ORF">BSL78_12177</name>
</gene>
<dbReference type="Proteomes" id="UP000230750">
    <property type="component" value="Unassembled WGS sequence"/>
</dbReference>
<dbReference type="InterPro" id="IPR011009">
    <property type="entry name" value="Kinase-like_dom_sf"/>
</dbReference>
<organism evidence="1 2">
    <name type="scientific">Stichopus japonicus</name>
    <name type="common">Sea cucumber</name>
    <dbReference type="NCBI Taxonomy" id="307972"/>
    <lineage>
        <taxon>Eukaryota</taxon>
        <taxon>Metazoa</taxon>
        <taxon>Echinodermata</taxon>
        <taxon>Eleutherozoa</taxon>
        <taxon>Echinozoa</taxon>
        <taxon>Holothuroidea</taxon>
        <taxon>Aspidochirotacea</taxon>
        <taxon>Aspidochirotida</taxon>
        <taxon>Stichopodidae</taxon>
        <taxon>Apostichopus</taxon>
    </lineage>
</organism>
<reference evidence="1 2" key="1">
    <citation type="journal article" date="2017" name="PLoS Biol.">
        <title>The sea cucumber genome provides insights into morphological evolution and visceral regeneration.</title>
        <authorList>
            <person name="Zhang X."/>
            <person name="Sun L."/>
            <person name="Yuan J."/>
            <person name="Sun Y."/>
            <person name="Gao Y."/>
            <person name="Zhang L."/>
            <person name="Li S."/>
            <person name="Dai H."/>
            <person name="Hamel J.F."/>
            <person name="Liu C."/>
            <person name="Yu Y."/>
            <person name="Liu S."/>
            <person name="Lin W."/>
            <person name="Guo K."/>
            <person name="Jin S."/>
            <person name="Xu P."/>
            <person name="Storey K.B."/>
            <person name="Huan P."/>
            <person name="Zhang T."/>
            <person name="Zhou Y."/>
            <person name="Zhang J."/>
            <person name="Lin C."/>
            <person name="Li X."/>
            <person name="Xing L."/>
            <person name="Huo D."/>
            <person name="Sun M."/>
            <person name="Wang L."/>
            <person name="Mercier A."/>
            <person name="Li F."/>
            <person name="Yang H."/>
            <person name="Xiang J."/>
        </authorList>
    </citation>
    <scope>NUCLEOTIDE SEQUENCE [LARGE SCALE GENOMIC DNA]</scope>
    <source>
        <strain evidence="1">Shaxun</strain>
        <tissue evidence="1">Muscle</tissue>
    </source>
</reference>
<comment type="caution">
    <text evidence="1">The sequence shown here is derived from an EMBL/GenBank/DDBJ whole genome shotgun (WGS) entry which is preliminary data.</text>
</comment>
<sequence length="142" mass="16159">MSLTTVSYLYSEYLSLQAMKILSKKKLIRRGGFARRPPPRGKKPNKVPKSPLERVYQEIAILKKLDHPNIVKLIESAHNKEYFIQCRSPHTTRNHLSGLAASEQQGIIYLKLQSAHNKEYFIQSCSPNTTRNNLSGLAVSTH</sequence>
<dbReference type="GO" id="GO:0016301">
    <property type="term" value="F:kinase activity"/>
    <property type="evidence" value="ECO:0007669"/>
    <property type="project" value="UniProtKB-KW"/>
</dbReference>
<dbReference type="EMBL" id="MRZV01000398">
    <property type="protein sequence ID" value="PIK50922.1"/>
    <property type="molecule type" value="Genomic_DNA"/>
</dbReference>
<keyword evidence="2" id="KW-1185">Reference proteome</keyword>
<protein>
    <submittedName>
        <fullName evidence="1">Putative calcium/calmodulin-dependent protein kinase kinase 1</fullName>
    </submittedName>
</protein>
<proteinExistence type="predicted"/>
<accession>A0A2G8KSG7</accession>